<proteinExistence type="predicted"/>
<keyword evidence="5 6" id="KW-0413">Isomerase</keyword>
<dbReference type="SUPFAM" id="SSF109998">
    <property type="entry name" value="Triger factor/SurA peptide-binding domain-like"/>
    <property type="match status" value="1"/>
</dbReference>
<evidence type="ECO:0000256" key="4">
    <source>
        <dbReference type="ARBA" id="ARBA00023110"/>
    </source>
</evidence>
<accession>A0A1D8TKX0</accession>
<dbReference type="OrthoDB" id="530022at2"/>
<evidence type="ECO:0000256" key="6">
    <source>
        <dbReference type="PROSITE-ProRule" id="PRU00278"/>
    </source>
</evidence>
<feature type="coiled-coil region" evidence="7">
    <location>
        <begin position="43"/>
        <end position="70"/>
    </location>
</feature>
<evidence type="ECO:0000259" key="8">
    <source>
        <dbReference type="PROSITE" id="PS50198"/>
    </source>
</evidence>
<dbReference type="Proteomes" id="UP000177870">
    <property type="component" value="Chromosome"/>
</dbReference>
<dbReference type="InterPro" id="IPR027304">
    <property type="entry name" value="Trigger_fact/SurA_dom_sf"/>
</dbReference>
<dbReference type="EMBL" id="CP017599">
    <property type="protein sequence ID" value="AOW98095.1"/>
    <property type="molecule type" value="Genomic_DNA"/>
</dbReference>
<dbReference type="KEGG" id="mpro:BJP34_00405"/>
<dbReference type="Gene3D" id="1.10.4030.10">
    <property type="entry name" value="Porin chaperone SurA, peptide-binding domain"/>
    <property type="match status" value="1"/>
</dbReference>
<comment type="catalytic activity">
    <reaction evidence="1">
        <text>[protein]-peptidylproline (omega=180) = [protein]-peptidylproline (omega=0)</text>
        <dbReference type="Rhea" id="RHEA:16237"/>
        <dbReference type="Rhea" id="RHEA-COMP:10747"/>
        <dbReference type="Rhea" id="RHEA-COMP:10748"/>
        <dbReference type="ChEBI" id="CHEBI:83833"/>
        <dbReference type="ChEBI" id="CHEBI:83834"/>
        <dbReference type="EC" id="5.2.1.8"/>
    </reaction>
</comment>
<dbReference type="STRING" id="1458985.BJP34_00405"/>
<dbReference type="GO" id="GO:0003755">
    <property type="term" value="F:peptidyl-prolyl cis-trans isomerase activity"/>
    <property type="evidence" value="ECO:0007669"/>
    <property type="project" value="UniProtKB-KW"/>
</dbReference>
<dbReference type="SUPFAM" id="SSF54534">
    <property type="entry name" value="FKBP-like"/>
    <property type="match status" value="1"/>
</dbReference>
<dbReference type="EC" id="5.2.1.8" evidence="2"/>
<keyword evidence="4 6" id="KW-0697">Rotamase</keyword>
<evidence type="ECO:0000256" key="2">
    <source>
        <dbReference type="ARBA" id="ARBA00013194"/>
    </source>
</evidence>
<dbReference type="PANTHER" id="PTHR47245:SF1">
    <property type="entry name" value="FOLDASE PROTEIN PRSA"/>
    <property type="match status" value="1"/>
</dbReference>
<evidence type="ECO:0000256" key="7">
    <source>
        <dbReference type="SAM" id="Coils"/>
    </source>
</evidence>
<evidence type="ECO:0000256" key="5">
    <source>
        <dbReference type="ARBA" id="ARBA00023235"/>
    </source>
</evidence>
<dbReference type="Gene3D" id="3.10.50.40">
    <property type="match status" value="1"/>
</dbReference>
<dbReference type="InterPro" id="IPR050245">
    <property type="entry name" value="PrsA_foldase"/>
</dbReference>
<reference evidence="10" key="1">
    <citation type="submission" date="2016-10" db="EMBL/GenBank/DDBJ databases">
        <title>Comparative genomics uncovers the prolific and rare metabolic potential of the cyanobacterial genus Moorea.</title>
        <authorList>
            <person name="Leao T."/>
            <person name="Castelao G."/>
            <person name="Korobeynikov A."/>
            <person name="Monroe E.A."/>
            <person name="Podell S."/>
            <person name="Glukhov E."/>
            <person name="Allen E."/>
            <person name="Gerwick W.H."/>
            <person name="Gerwick L."/>
        </authorList>
    </citation>
    <scope>NUCLEOTIDE SEQUENCE [LARGE SCALE GENOMIC DNA]</scope>
    <source>
        <strain evidence="10">PAL-8-15-08-1</strain>
    </source>
</reference>
<name>A0A1D8TKX0_9CYAN</name>
<evidence type="ECO:0000256" key="1">
    <source>
        <dbReference type="ARBA" id="ARBA00000971"/>
    </source>
</evidence>
<sequence length="260" mass="30542">MTILSRASLEPQEITEFLKREIQLKDVSEKILYQKVINRSAAERNLTVTAEEIQEEADKFRHENRLEKASDTLAWLADNMITSDDWEAGIRQQLLAKKLSKCLFDKDVEKFFGQNRLDFDQILLYQIIVANEKLAQELFYQIEEKEISFYQAAHIYDIDEERRQKCGFEGKLYRWNLRTDIAAIVFGVPIGQVVNPVKTPQGYHILMVERFIPAELTPERYDEILDRLFQDWLNRELNYMLHSDTMVDNVESQTAEALGQ</sequence>
<evidence type="ECO:0000313" key="10">
    <source>
        <dbReference type="Proteomes" id="UP000177870"/>
    </source>
</evidence>
<organism evidence="9 10">
    <name type="scientific">Moorena producens PAL-8-15-08-1</name>
    <dbReference type="NCBI Taxonomy" id="1458985"/>
    <lineage>
        <taxon>Bacteria</taxon>
        <taxon>Bacillati</taxon>
        <taxon>Cyanobacteriota</taxon>
        <taxon>Cyanophyceae</taxon>
        <taxon>Coleofasciculales</taxon>
        <taxon>Coleofasciculaceae</taxon>
        <taxon>Moorena</taxon>
    </lineage>
</organism>
<evidence type="ECO:0000256" key="3">
    <source>
        <dbReference type="ARBA" id="ARBA00022729"/>
    </source>
</evidence>
<dbReference type="RefSeq" id="WP_070390618.1">
    <property type="nucleotide sequence ID" value="NZ_CP017599.1"/>
</dbReference>
<gene>
    <name evidence="9" type="ORF">BJP34_00405</name>
</gene>
<keyword evidence="7" id="KW-0175">Coiled coil</keyword>
<dbReference type="InterPro" id="IPR000297">
    <property type="entry name" value="PPIase_PpiC"/>
</dbReference>
<dbReference type="PROSITE" id="PS50198">
    <property type="entry name" value="PPIC_PPIASE_2"/>
    <property type="match status" value="1"/>
</dbReference>
<dbReference type="Pfam" id="PF00639">
    <property type="entry name" value="Rotamase"/>
    <property type="match status" value="1"/>
</dbReference>
<evidence type="ECO:0000313" key="9">
    <source>
        <dbReference type="EMBL" id="AOW98095.1"/>
    </source>
</evidence>
<protein>
    <recommendedName>
        <fullName evidence="2">peptidylprolyl isomerase</fullName>
        <ecNumber evidence="2">5.2.1.8</ecNumber>
    </recommendedName>
</protein>
<dbReference type="AlphaFoldDB" id="A0A1D8TKX0"/>
<dbReference type="PANTHER" id="PTHR47245">
    <property type="entry name" value="PEPTIDYLPROLYL ISOMERASE"/>
    <property type="match status" value="1"/>
</dbReference>
<feature type="domain" description="PpiC" evidence="8">
    <location>
        <begin position="119"/>
        <end position="210"/>
    </location>
</feature>
<dbReference type="InterPro" id="IPR046357">
    <property type="entry name" value="PPIase_dom_sf"/>
</dbReference>
<keyword evidence="3" id="KW-0732">Signal</keyword>